<proteinExistence type="predicted"/>
<sequence>MDFFSQPLMRETSMMEPVSKEAVRSSNAPRRPHPNQKPPDDLPPSTRINQGARQAPGPAHVKFVVHTMRSLRLALYPMVAASALLAGGCATQPGEPGSFNVAETAFADSSTFSRSYESGPEAACEAARRALLSQAYLITAATPTTVAARKHFQQTRDHHYEVEFNVTCVSNPDQTSSVFVSAVQQLYALRKTNSSASLGVSVLGSLSVPIKSEDDSLIKVGSVTLTKPSLYKRFFSLLESYLADSPASAAVPPGPPLTEALNPGEPEVPLVAP</sequence>
<organism evidence="2 3">
    <name type="scientific">Corticibacter populi</name>
    <dbReference type="NCBI Taxonomy" id="1550736"/>
    <lineage>
        <taxon>Bacteria</taxon>
        <taxon>Pseudomonadati</taxon>
        <taxon>Pseudomonadota</taxon>
        <taxon>Betaproteobacteria</taxon>
        <taxon>Burkholderiales</taxon>
        <taxon>Comamonadaceae</taxon>
        <taxon>Corticibacter</taxon>
    </lineage>
</organism>
<gene>
    <name evidence="2" type="ORF">D8I35_11555</name>
</gene>
<evidence type="ECO:0000256" key="1">
    <source>
        <dbReference type="SAM" id="MobiDB-lite"/>
    </source>
</evidence>
<dbReference type="AlphaFoldDB" id="A0A3M6QRX8"/>
<dbReference type="Proteomes" id="UP000278006">
    <property type="component" value="Unassembled WGS sequence"/>
</dbReference>
<evidence type="ECO:0000313" key="3">
    <source>
        <dbReference type="Proteomes" id="UP000278006"/>
    </source>
</evidence>
<keyword evidence="3" id="KW-1185">Reference proteome</keyword>
<feature type="region of interest" description="Disordered" evidence="1">
    <location>
        <begin position="1"/>
        <end position="57"/>
    </location>
</feature>
<reference evidence="2 3" key="1">
    <citation type="submission" date="2018-10" db="EMBL/GenBank/DDBJ databases">
        <title>Draft genome of Cortibacter populi DSM10536.</title>
        <authorList>
            <person name="Bernier A.-M."/>
            <person name="Bernard K."/>
        </authorList>
    </citation>
    <scope>NUCLEOTIDE SEQUENCE [LARGE SCALE GENOMIC DNA]</scope>
    <source>
        <strain evidence="2 3">DSM 105136</strain>
    </source>
</reference>
<dbReference type="InterPro" id="IPR018718">
    <property type="entry name" value="DUF2242"/>
</dbReference>
<feature type="region of interest" description="Disordered" evidence="1">
    <location>
        <begin position="248"/>
        <end position="273"/>
    </location>
</feature>
<accession>A0A3M6QRX8</accession>
<dbReference type="Pfam" id="PF10001">
    <property type="entry name" value="DUF2242"/>
    <property type="match status" value="1"/>
</dbReference>
<comment type="caution">
    <text evidence="2">The sequence shown here is derived from an EMBL/GenBank/DDBJ whole genome shotgun (WGS) entry which is preliminary data.</text>
</comment>
<name>A0A3M6QRX8_9BURK</name>
<dbReference type="EMBL" id="RDQO01000003">
    <property type="protein sequence ID" value="RMX05790.1"/>
    <property type="molecule type" value="Genomic_DNA"/>
</dbReference>
<evidence type="ECO:0000313" key="2">
    <source>
        <dbReference type="EMBL" id="RMX05790.1"/>
    </source>
</evidence>
<protein>
    <submittedName>
        <fullName evidence="2">DUF2242 domain-containing protein</fullName>
    </submittedName>
</protein>